<protein>
    <recommendedName>
        <fullName evidence="9">ABC transporter domain-containing protein</fullName>
    </recommendedName>
</protein>
<evidence type="ECO:0000256" key="3">
    <source>
        <dbReference type="ARBA" id="ARBA00022692"/>
    </source>
</evidence>
<feature type="transmembrane region" description="Helical" evidence="8">
    <location>
        <begin position="353"/>
        <end position="374"/>
    </location>
</feature>
<keyword evidence="6 8" id="KW-1133">Transmembrane helix</keyword>
<dbReference type="InterPro" id="IPR017871">
    <property type="entry name" value="ABC_transporter-like_CS"/>
</dbReference>
<dbReference type="STRING" id="133385.A0A2T9YQL2"/>
<evidence type="ECO:0000259" key="9">
    <source>
        <dbReference type="PROSITE" id="PS50893"/>
    </source>
</evidence>
<keyword evidence="5" id="KW-0067">ATP-binding</keyword>
<proteinExistence type="predicted"/>
<keyword evidence="7 8" id="KW-0472">Membrane</keyword>
<dbReference type="InterPro" id="IPR003593">
    <property type="entry name" value="AAA+_ATPase"/>
</dbReference>
<dbReference type="Pfam" id="PF00005">
    <property type="entry name" value="ABC_tran"/>
    <property type="match status" value="1"/>
</dbReference>
<evidence type="ECO:0000256" key="7">
    <source>
        <dbReference type="ARBA" id="ARBA00023136"/>
    </source>
</evidence>
<dbReference type="SUPFAM" id="SSF52540">
    <property type="entry name" value="P-loop containing nucleoside triphosphate hydrolases"/>
    <property type="match status" value="1"/>
</dbReference>
<dbReference type="Pfam" id="PF01061">
    <property type="entry name" value="ABC2_membrane"/>
    <property type="match status" value="1"/>
</dbReference>
<feature type="transmembrane region" description="Helical" evidence="8">
    <location>
        <begin position="429"/>
        <end position="453"/>
    </location>
</feature>
<comment type="caution">
    <text evidence="10">The sequence shown here is derived from an EMBL/GenBank/DDBJ whole genome shotgun (WGS) entry which is preliminary data.</text>
</comment>
<keyword evidence="11" id="KW-1185">Reference proteome</keyword>
<dbReference type="OrthoDB" id="66620at2759"/>
<evidence type="ECO:0000256" key="5">
    <source>
        <dbReference type="ARBA" id="ARBA00022840"/>
    </source>
</evidence>
<evidence type="ECO:0000256" key="2">
    <source>
        <dbReference type="ARBA" id="ARBA00022448"/>
    </source>
</evidence>
<evidence type="ECO:0000256" key="6">
    <source>
        <dbReference type="ARBA" id="ARBA00022989"/>
    </source>
</evidence>
<keyword evidence="4" id="KW-0547">Nucleotide-binding</keyword>
<dbReference type="AlphaFoldDB" id="A0A2T9YQL2"/>
<dbReference type="GO" id="GO:0016020">
    <property type="term" value="C:membrane"/>
    <property type="evidence" value="ECO:0007669"/>
    <property type="project" value="UniProtKB-SubCell"/>
</dbReference>
<feature type="transmembrane region" description="Helical" evidence="8">
    <location>
        <begin position="465"/>
        <end position="486"/>
    </location>
</feature>
<feature type="transmembrane region" description="Helical" evidence="8">
    <location>
        <begin position="493"/>
        <end position="515"/>
    </location>
</feature>
<dbReference type="GO" id="GO:0005524">
    <property type="term" value="F:ATP binding"/>
    <property type="evidence" value="ECO:0007669"/>
    <property type="project" value="UniProtKB-KW"/>
</dbReference>
<accession>A0A2T9YQL2</accession>
<sequence>MTVLDFKNISFTVSVGKGKNKTQKNIIQNVSGTILGGETVAIIGSSGAGKTTLLNTLAGRIKDGKLSGEISFNGKKRVRSSFKKDAAYVEQDDLLFPDLTVRETLENAAAFRLSSKEFSSSDKKARVDELLKSLRLIKSENTFIGNQNIKGISGGERKRVSIAVELITEPKMVMLDEPTSGLDSNSSEMVIQLVKNIAVERNMIAIASIHQPNFRTLCLFDKVILLAPGGVVYFGPTMQTVDYFESIGYLCPKNDNPADFFIDVMTINTENDQEYEKSTVQVENLKNEWAAYTSKHGSMYTSASSVHLPNKGSSPNTLSDNTETIFSWANSWLAEFFILLRRSWKRQLRDKGVLASYFMNALITMLIVGFVFFNKASGIVQAQNKIGLMFLIAVNVVFPVIMPILSILISEKQAMTRERASGSYRISSFFASVYFTKVPISIISNIILLSGIYFLAKFQYSATKYLIYLAIYLSAALCSLGFAFAVSSAVDSVEIASIIAPLILSIMLIFGGSMVNGDSITPVLRWLKYLSYVYFTYMAAMQNEMGGLVFDCSNSPGGACYPTGEAVIESFSLNKYTILECIMINLGMSVAYNIIAYLFLRFKSKPKYIWL</sequence>
<keyword evidence="3 8" id="KW-0812">Transmembrane</keyword>
<dbReference type="PANTHER" id="PTHR48041:SF122">
    <property type="entry name" value="ABC TRANSPORTER DOMAIN-CONTAINING PROTEIN"/>
    <property type="match status" value="1"/>
</dbReference>
<dbReference type="InterPro" id="IPR003439">
    <property type="entry name" value="ABC_transporter-like_ATP-bd"/>
</dbReference>
<organism evidence="10 11">
    <name type="scientific">Smittium simulii</name>
    <dbReference type="NCBI Taxonomy" id="133385"/>
    <lineage>
        <taxon>Eukaryota</taxon>
        <taxon>Fungi</taxon>
        <taxon>Fungi incertae sedis</taxon>
        <taxon>Zoopagomycota</taxon>
        <taxon>Kickxellomycotina</taxon>
        <taxon>Harpellomycetes</taxon>
        <taxon>Harpellales</taxon>
        <taxon>Legeriomycetaceae</taxon>
        <taxon>Smittium</taxon>
    </lineage>
</organism>
<dbReference type="SMART" id="SM00382">
    <property type="entry name" value="AAA"/>
    <property type="match status" value="1"/>
</dbReference>
<comment type="subcellular location">
    <subcellularLocation>
        <location evidence="1">Membrane</location>
        <topology evidence="1">Multi-pass membrane protein</topology>
    </subcellularLocation>
</comment>
<dbReference type="GO" id="GO:0016887">
    <property type="term" value="F:ATP hydrolysis activity"/>
    <property type="evidence" value="ECO:0007669"/>
    <property type="project" value="InterPro"/>
</dbReference>
<dbReference type="InterPro" id="IPR050352">
    <property type="entry name" value="ABCG_transporters"/>
</dbReference>
<dbReference type="InterPro" id="IPR013525">
    <property type="entry name" value="ABC2_TM"/>
</dbReference>
<feature type="domain" description="ABC transporter" evidence="9">
    <location>
        <begin position="4"/>
        <end position="253"/>
    </location>
</feature>
<keyword evidence="2" id="KW-0813">Transport</keyword>
<dbReference type="InterPro" id="IPR027417">
    <property type="entry name" value="P-loop_NTPase"/>
</dbReference>
<evidence type="ECO:0000313" key="10">
    <source>
        <dbReference type="EMBL" id="PVU94544.1"/>
    </source>
</evidence>
<feature type="transmembrane region" description="Helical" evidence="8">
    <location>
        <begin position="576"/>
        <end position="600"/>
    </location>
</feature>
<evidence type="ECO:0000256" key="4">
    <source>
        <dbReference type="ARBA" id="ARBA00022741"/>
    </source>
</evidence>
<evidence type="ECO:0000256" key="8">
    <source>
        <dbReference type="SAM" id="Phobius"/>
    </source>
</evidence>
<dbReference type="Gene3D" id="3.40.50.300">
    <property type="entry name" value="P-loop containing nucleotide triphosphate hydrolases"/>
    <property type="match status" value="1"/>
</dbReference>
<dbReference type="PROSITE" id="PS50893">
    <property type="entry name" value="ABC_TRANSPORTER_2"/>
    <property type="match status" value="1"/>
</dbReference>
<gene>
    <name evidence="10" type="ORF">BB561_002487</name>
</gene>
<dbReference type="Proteomes" id="UP000245383">
    <property type="component" value="Unassembled WGS sequence"/>
</dbReference>
<dbReference type="PANTHER" id="PTHR48041">
    <property type="entry name" value="ABC TRANSPORTER G FAMILY MEMBER 28"/>
    <property type="match status" value="1"/>
</dbReference>
<dbReference type="Pfam" id="PF19055">
    <property type="entry name" value="ABC2_membrane_7"/>
    <property type="match status" value="1"/>
</dbReference>
<dbReference type="GO" id="GO:0140359">
    <property type="term" value="F:ABC-type transporter activity"/>
    <property type="evidence" value="ECO:0007669"/>
    <property type="project" value="InterPro"/>
</dbReference>
<name>A0A2T9YQL2_9FUNG</name>
<reference evidence="10 11" key="1">
    <citation type="journal article" date="2018" name="MBio">
        <title>Comparative Genomics Reveals the Core Gene Toolbox for the Fungus-Insect Symbiosis.</title>
        <authorList>
            <person name="Wang Y."/>
            <person name="Stata M."/>
            <person name="Wang W."/>
            <person name="Stajich J.E."/>
            <person name="White M.M."/>
            <person name="Moncalvo J.M."/>
        </authorList>
    </citation>
    <scope>NUCLEOTIDE SEQUENCE [LARGE SCALE GENOMIC DNA]</scope>
    <source>
        <strain evidence="10 11">SWE-8-4</strain>
    </source>
</reference>
<evidence type="ECO:0000256" key="1">
    <source>
        <dbReference type="ARBA" id="ARBA00004141"/>
    </source>
</evidence>
<dbReference type="PROSITE" id="PS00211">
    <property type="entry name" value="ABC_TRANSPORTER_1"/>
    <property type="match status" value="1"/>
</dbReference>
<dbReference type="InterPro" id="IPR043926">
    <property type="entry name" value="ABCG_dom"/>
</dbReference>
<feature type="transmembrane region" description="Helical" evidence="8">
    <location>
        <begin position="386"/>
        <end position="409"/>
    </location>
</feature>
<dbReference type="EMBL" id="MBFR01000086">
    <property type="protein sequence ID" value="PVU94544.1"/>
    <property type="molecule type" value="Genomic_DNA"/>
</dbReference>
<evidence type="ECO:0000313" key="11">
    <source>
        <dbReference type="Proteomes" id="UP000245383"/>
    </source>
</evidence>